<evidence type="ECO:0000256" key="6">
    <source>
        <dbReference type="ARBA" id="ARBA00031929"/>
    </source>
</evidence>
<name>A0A6A6U3D3_9PEZI</name>
<dbReference type="InterPro" id="IPR016024">
    <property type="entry name" value="ARM-type_fold"/>
</dbReference>
<dbReference type="GO" id="GO:0000056">
    <property type="term" value="P:ribosomal small subunit export from nucleus"/>
    <property type="evidence" value="ECO:0007669"/>
    <property type="project" value="TreeGrafter"/>
</dbReference>
<dbReference type="GO" id="GO:0000447">
    <property type="term" value="P:endonucleolytic cleavage in ITS1 to separate SSU-rRNA from 5.8S rRNA and LSU-rRNA from tricistronic rRNA transcript (SSU-rRNA, 5.8S rRNA, LSU-rRNA)"/>
    <property type="evidence" value="ECO:0007669"/>
    <property type="project" value="TreeGrafter"/>
</dbReference>
<dbReference type="GO" id="GO:0003723">
    <property type="term" value="F:RNA binding"/>
    <property type="evidence" value="ECO:0007669"/>
    <property type="project" value="InterPro"/>
</dbReference>
<dbReference type="GO" id="GO:0030688">
    <property type="term" value="C:preribosome, small subunit precursor"/>
    <property type="evidence" value="ECO:0007669"/>
    <property type="project" value="TreeGrafter"/>
</dbReference>
<dbReference type="Pfam" id="PF22493">
    <property type="entry name" value="PUF_NOP9"/>
    <property type="match status" value="1"/>
</dbReference>
<keyword evidence="3" id="KW-0677">Repeat</keyword>
<feature type="region of interest" description="Disordered" evidence="7">
    <location>
        <begin position="1"/>
        <end position="53"/>
    </location>
</feature>
<dbReference type="GO" id="GO:0005730">
    <property type="term" value="C:nucleolus"/>
    <property type="evidence" value="ECO:0007669"/>
    <property type="project" value="UniProtKB-SubCell"/>
</dbReference>
<dbReference type="AlphaFoldDB" id="A0A6A6U3D3"/>
<dbReference type="GO" id="GO:0000472">
    <property type="term" value="P:endonucleolytic cleavage to generate mature 5'-end of SSU-rRNA from (SSU-rRNA, 5.8S rRNA, LSU-rRNA)"/>
    <property type="evidence" value="ECO:0007669"/>
    <property type="project" value="TreeGrafter"/>
</dbReference>
<feature type="region of interest" description="Disordered" evidence="7">
    <location>
        <begin position="482"/>
        <end position="523"/>
    </location>
</feature>
<reference evidence="8" key="1">
    <citation type="journal article" date="2020" name="Stud. Mycol.">
        <title>101 Dothideomycetes genomes: a test case for predicting lifestyles and emergence of pathogens.</title>
        <authorList>
            <person name="Haridas S."/>
            <person name="Albert R."/>
            <person name="Binder M."/>
            <person name="Bloem J."/>
            <person name="Labutti K."/>
            <person name="Salamov A."/>
            <person name="Andreopoulos B."/>
            <person name="Baker S."/>
            <person name="Barry K."/>
            <person name="Bills G."/>
            <person name="Bluhm B."/>
            <person name="Cannon C."/>
            <person name="Castanera R."/>
            <person name="Culley D."/>
            <person name="Daum C."/>
            <person name="Ezra D."/>
            <person name="Gonzalez J."/>
            <person name="Henrissat B."/>
            <person name="Kuo A."/>
            <person name="Liang C."/>
            <person name="Lipzen A."/>
            <person name="Lutzoni F."/>
            <person name="Magnuson J."/>
            <person name="Mondo S."/>
            <person name="Nolan M."/>
            <person name="Ohm R."/>
            <person name="Pangilinan J."/>
            <person name="Park H.-J."/>
            <person name="Ramirez L."/>
            <person name="Alfaro M."/>
            <person name="Sun H."/>
            <person name="Tritt A."/>
            <person name="Yoshinaga Y."/>
            <person name="Zwiers L.-H."/>
            <person name="Turgeon B."/>
            <person name="Goodwin S."/>
            <person name="Spatafora J."/>
            <person name="Crous P."/>
            <person name="Grigoriev I."/>
        </authorList>
    </citation>
    <scope>NUCLEOTIDE SEQUENCE</scope>
    <source>
        <strain evidence="8">CBS 115976</strain>
    </source>
</reference>
<dbReference type="PANTHER" id="PTHR13102">
    <property type="entry name" value="NUCLEOLAR PROTEIN 9"/>
    <property type="match status" value="1"/>
</dbReference>
<feature type="compositionally biased region" description="Basic and acidic residues" evidence="7">
    <location>
        <begin position="734"/>
        <end position="746"/>
    </location>
</feature>
<evidence type="ECO:0000313" key="8">
    <source>
        <dbReference type="EMBL" id="KAF2666642.1"/>
    </source>
</evidence>
<comment type="function">
    <text evidence="4">RNA-binding nucleolar protein required for pre-rRNA processing. Involved in production of 18S rRNA and assembly of small ribosomal subunit.</text>
</comment>
<evidence type="ECO:0000256" key="4">
    <source>
        <dbReference type="ARBA" id="ARBA00024893"/>
    </source>
</evidence>
<dbReference type="EMBL" id="MU004238">
    <property type="protein sequence ID" value="KAF2666642.1"/>
    <property type="molecule type" value="Genomic_DNA"/>
</dbReference>
<feature type="compositionally biased region" description="Acidic residues" evidence="7">
    <location>
        <begin position="504"/>
        <end position="514"/>
    </location>
</feature>
<feature type="compositionally biased region" description="Basic residues" evidence="7">
    <location>
        <begin position="1"/>
        <end position="15"/>
    </location>
</feature>
<feature type="compositionally biased region" description="Basic and acidic residues" evidence="7">
    <location>
        <begin position="16"/>
        <end position="29"/>
    </location>
</feature>
<dbReference type="GO" id="GO:0000480">
    <property type="term" value="P:endonucleolytic cleavage in 5'-ETS of tricistronic rRNA transcript (SSU-rRNA, 5.8S rRNA, LSU-rRNA)"/>
    <property type="evidence" value="ECO:0007669"/>
    <property type="project" value="TreeGrafter"/>
</dbReference>
<dbReference type="SUPFAM" id="SSF48371">
    <property type="entry name" value="ARM repeat"/>
    <property type="match status" value="1"/>
</dbReference>
<evidence type="ECO:0000256" key="5">
    <source>
        <dbReference type="ARBA" id="ARBA00030932"/>
    </source>
</evidence>
<evidence type="ECO:0000313" key="9">
    <source>
        <dbReference type="Proteomes" id="UP000799302"/>
    </source>
</evidence>
<protein>
    <recommendedName>
        <fullName evidence="2">Nucleolar protein 9</fullName>
    </recommendedName>
    <alternativeName>
        <fullName evidence="5 6">Pumilio domain-containing protein NOP9</fullName>
    </alternativeName>
</protein>
<dbReference type="OrthoDB" id="392571at2759"/>
<evidence type="ECO:0000256" key="2">
    <source>
        <dbReference type="ARBA" id="ARBA00016427"/>
    </source>
</evidence>
<evidence type="ECO:0000256" key="3">
    <source>
        <dbReference type="ARBA" id="ARBA00022737"/>
    </source>
</evidence>
<evidence type="ECO:0000256" key="7">
    <source>
        <dbReference type="SAM" id="MobiDB-lite"/>
    </source>
</evidence>
<dbReference type="GO" id="GO:0030686">
    <property type="term" value="C:90S preribosome"/>
    <property type="evidence" value="ECO:0007669"/>
    <property type="project" value="TreeGrafter"/>
</dbReference>
<dbReference type="InterPro" id="IPR011989">
    <property type="entry name" value="ARM-like"/>
</dbReference>
<evidence type="ECO:0000256" key="1">
    <source>
        <dbReference type="ARBA" id="ARBA00004604"/>
    </source>
</evidence>
<dbReference type="InterPro" id="IPR040000">
    <property type="entry name" value="NOP9"/>
</dbReference>
<gene>
    <name evidence="8" type="ORF">BT63DRAFT_427074</name>
</gene>
<proteinExistence type="predicted"/>
<sequence>MPKENKKRGRRAEKKRKLENAEPEHDTFSKRQKQVASGGGEAFEGGEDYIDIGQDTYEAYEEEGGPVRAERPFYGLLDETEQEFFHEAAQELEQDAFPNDQEREDFLENLFHQTEGKELKMANSQSCSRLLERLIPLLGPEKLKKLFKAFSGQFQSLVQHRFASHCCEILFIRTAPVVTQEIISPPDNFVTDESAEPLPPMEDLFLGVVQELQEHMGWLMTDTFASHPLRVLLLVLSGQPIRQASLKSGLHSRKKENVPTYGAEKEEEDKTILEERAVPSSFTESLESLITTSVAGLDTNTLRSLATHKTGNPILQLLLRLELTHFGKQRAKDESSLFHVLLPDDPITPESFSAGFINGLMYDAVGSRLLETILEYAPSKTFKAIYKDFFKERLPTLARNDIASYVASKALTRLSKEDLQAAITILVPEVESLLERNRLTILRTLIDRSVIRSAHTQPLATAFATALPGPHGFDIARLLKLSSTPDSDNKPRSKSKSKTKSDDTDIQDDADADPDTVTTTTPASTKLHRSLLAQSMLLSPGPLSQLCLNALSSLPQPLLLTIATDAHASHTLTTALSAPHTPVIPRRKLIAHLYGHAGSLSLDPRGSRIITSVWTATYDLAFMRERIAEELAENSASLMASGCGRSVWRTWGMDLYKRRRREWMEICRAGRDGERDALKMGNGEEKKGVFVGFPEHDEGREGESAKRHMKAIDRARERHVRAKRSGASGANAQKVEERVRSAETVV</sequence>
<dbReference type="SMART" id="SM00025">
    <property type="entry name" value="Pumilio"/>
    <property type="match status" value="7"/>
</dbReference>
<dbReference type="PANTHER" id="PTHR13102:SF0">
    <property type="entry name" value="NUCLEOLAR PROTEIN 9"/>
    <property type="match status" value="1"/>
</dbReference>
<feature type="region of interest" description="Disordered" evidence="7">
    <location>
        <begin position="688"/>
        <end position="746"/>
    </location>
</feature>
<dbReference type="Gene3D" id="1.25.10.10">
    <property type="entry name" value="Leucine-rich Repeat Variant"/>
    <property type="match status" value="2"/>
</dbReference>
<organism evidence="8 9">
    <name type="scientific">Microthyrium microscopicum</name>
    <dbReference type="NCBI Taxonomy" id="703497"/>
    <lineage>
        <taxon>Eukaryota</taxon>
        <taxon>Fungi</taxon>
        <taxon>Dikarya</taxon>
        <taxon>Ascomycota</taxon>
        <taxon>Pezizomycotina</taxon>
        <taxon>Dothideomycetes</taxon>
        <taxon>Dothideomycetes incertae sedis</taxon>
        <taxon>Microthyriales</taxon>
        <taxon>Microthyriaceae</taxon>
        <taxon>Microthyrium</taxon>
    </lineage>
</organism>
<dbReference type="InterPro" id="IPR001313">
    <property type="entry name" value="Pumilio_RNA-bd_rpt"/>
</dbReference>
<accession>A0A6A6U3D3</accession>
<dbReference type="Proteomes" id="UP000799302">
    <property type="component" value="Unassembled WGS sequence"/>
</dbReference>
<keyword evidence="9" id="KW-1185">Reference proteome</keyword>
<comment type="subcellular location">
    <subcellularLocation>
        <location evidence="1">Nucleus</location>
        <location evidence="1">Nucleolus</location>
    </subcellularLocation>
</comment>
<feature type="compositionally biased region" description="Basic and acidic residues" evidence="7">
    <location>
        <begin position="688"/>
        <end position="716"/>
    </location>
</feature>